<feature type="region of interest" description="Disordered" evidence="1">
    <location>
        <begin position="33"/>
        <end position="62"/>
    </location>
</feature>
<sequence>MGFTINSFAVLAGMPARPQVMLMMKMRPVSDRYPRLPQPGQKLRAALMRSTPNQAEDQAEKR</sequence>
<reference evidence="2 3" key="1">
    <citation type="journal article" date="2024" name="Chem. Sci.">
        <title>Discovery of megapolipeptins by genome mining of a Burkholderiales bacteria collection.</title>
        <authorList>
            <person name="Paulo B.S."/>
            <person name="Recchia M.J.J."/>
            <person name="Lee S."/>
            <person name="Fergusson C.H."/>
            <person name="Romanowski S.B."/>
            <person name="Hernandez A."/>
            <person name="Krull N."/>
            <person name="Liu D.Y."/>
            <person name="Cavanagh H."/>
            <person name="Bos A."/>
            <person name="Gray C.A."/>
            <person name="Murphy B.T."/>
            <person name="Linington R.G."/>
            <person name="Eustaquio A.S."/>
        </authorList>
    </citation>
    <scope>NUCLEOTIDE SEQUENCE [LARGE SCALE GENOMIC DNA]</scope>
    <source>
        <strain evidence="2 3">RL21-008-BIB-A</strain>
    </source>
</reference>
<evidence type="ECO:0000313" key="3">
    <source>
        <dbReference type="Proteomes" id="UP001629246"/>
    </source>
</evidence>
<comment type="caution">
    <text evidence="2">The sequence shown here is derived from an EMBL/GenBank/DDBJ whole genome shotgun (WGS) entry which is preliminary data.</text>
</comment>
<evidence type="ECO:0000256" key="1">
    <source>
        <dbReference type="SAM" id="MobiDB-lite"/>
    </source>
</evidence>
<dbReference type="Proteomes" id="UP001629246">
    <property type="component" value="Unassembled WGS sequence"/>
</dbReference>
<organism evidence="2 3">
    <name type="scientific">Herbaspirillum lusitanum</name>
    <dbReference type="NCBI Taxonomy" id="213312"/>
    <lineage>
        <taxon>Bacteria</taxon>
        <taxon>Pseudomonadati</taxon>
        <taxon>Pseudomonadota</taxon>
        <taxon>Betaproteobacteria</taxon>
        <taxon>Burkholderiales</taxon>
        <taxon>Oxalobacteraceae</taxon>
        <taxon>Herbaspirillum</taxon>
    </lineage>
</organism>
<name>A0ABW9A3A0_9BURK</name>
<evidence type="ECO:0000313" key="2">
    <source>
        <dbReference type="EMBL" id="MFL9923373.1"/>
    </source>
</evidence>
<dbReference type="EMBL" id="JAQQFM010000002">
    <property type="protein sequence ID" value="MFL9923373.1"/>
    <property type="molecule type" value="Genomic_DNA"/>
</dbReference>
<accession>A0ABW9A3A0</accession>
<keyword evidence="3" id="KW-1185">Reference proteome</keyword>
<protein>
    <submittedName>
        <fullName evidence="2">Uncharacterized protein</fullName>
    </submittedName>
</protein>
<proteinExistence type="predicted"/>
<dbReference type="RefSeq" id="WP_408154973.1">
    <property type="nucleotide sequence ID" value="NZ_JAQQFM010000002.1"/>
</dbReference>
<gene>
    <name evidence="2" type="ORF">PQR62_03785</name>
</gene>